<sequence length="92" mass="10232">MNSIISKDTKVFDLKGKTLMPGIIDSHFRPILNGLIGDSIDSAIINIGLSRSKSIIEILNLLETAIKNKNLVNGSQLWGMNQRLYWKAGIQH</sequence>
<keyword evidence="2" id="KW-1185">Reference proteome</keyword>
<reference evidence="1 2" key="1">
    <citation type="submission" date="2024-04" db="EMBL/GenBank/DDBJ databases">
        <title>Screening of coral probiotics and analysis of their probiotic properties.</title>
        <authorList>
            <person name="Wang S."/>
        </authorList>
    </citation>
    <scope>NUCLEOTIDE SEQUENCE [LARGE SCALE GENOMIC DNA]</scope>
    <source>
        <strain evidence="1 2">GXU-Z9</strain>
    </source>
</reference>
<name>A0ABZ2ZQF3_9BACI</name>
<dbReference type="RefSeq" id="WP_034297462.1">
    <property type="nucleotide sequence ID" value="NZ_CP151651.1"/>
</dbReference>
<evidence type="ECO:0000313" key="1">
    <source>
        <dbReference type="EMBL" id="WZP10341.1"/>
    </source>
</evidence>
<proteinExistence type="predicted"/>
<organism evidence="1 2">
    <name type="scientific">Cytobacillus pseudoceanisediminis</name>
    <dbReference type="NCBI Taxonomy" id="3051614"/>
    <lineage>
        <taxon>Bacteria</taxon>
        <taxon>Bacillati</taxon>
        <taxon>Bacillota</taxon>
        <taxon>Bacilli</taxon>
        <taxon>Bacillales</taxon>
        <taxon>Bacillaceae</taxon>
        <taxon>Cytobacillus</taxon>
    </lineage>
</organism>
<dbReference type="EMBL" id="CP151651">
    <property type="protein sequence ID" value="WZP10341.1"/>
    <property type="molecule type" value="Genomic_DNA"/>
</dbReference>
<protein>
    <submittedName>
        <fullName evidence="1">Uncharacterized protein</fullName>
    </submittedName>
</protein>
<accession>A0ABZ2ZQF3</accession>
<dbReference type="InterPro" id="IPR011059">
    <property type="entry name" value="Metal-dep_hydrolase_composite"/>
</dbReference>
<dbReference type="Proteomes" id="UP001472074">
    <property type="component" value="Chromosome"/>
</dbReference>
<dbReference type="Gene3D" id="3.20.20.140">
    <property type="entry name" value="Metal-dependent hydrolases"/>
    <property type="match status" value="1"/>
</dbReference>
<dbReference type="Gene3D" id="3.10.310.70">
    <property type="match status" value="1"/>
</dbReference>
<dbReference type="Gene3D" id="2.30.40.10">
    <property type="entry name" value="Urease, subunit C, domain 1"/>
    <property type="match status" value="1"/>
</dbReference>
<evidence type="ECO:0000313" key="2">
    <source>
        <dbReference type="Proteomes" id="UP001472074"/>
    </source>
</evidence>
<dbReference type="SUPFAM" id="SSF51338">
    <property type="entry name" value="Composite domain of metallo-dependent hydrolases"/>
    <property type="match status" value="1"/>
</dbReference>
<gene>
    <name evidence="1" type="ORF">AADC60_02700</name>
</gene>